<comment type="caution">
    <text evidence="2">The sequence shown here is derived from an EMBL/GenBank/DDBJ whole genome shotgun (WGS) entry which is preliminary data.</text>
</comment>
<name>A0A6A5GSJ3_CAERE</name>
<accession>A0A6A5GSJ3</accession>
<dbReference type="RefSeq" id="XP_053584824.1">
    <property type="nucleotide sequence ID" value="XM_053730052.1"/>
</dbReference>
<gene>
    <name evidence="2" type="ORF">GCK72_013905</name>
</gene>
<proteinExistence type="predicted"/>
<dbReference type="AlphaFoldDB" id="A0A6A5GSJ3"/>
<dbReference type="EMBL" id="WUAV01000004">
    <property type="protein sequence ID" value="KAF1757449.1"/>
    <property type="molecule type" value="Genomic_DNA"/>
</dbReference>
<dbReference type="CTD" id="78775832"/>
<evidence type="ECO:0000313" key="3">
    <source>
        <dbReference type="Proteomes" id="UP000483820"/>
    </source>
</evidence>
<keyword evidence="1" id="KW-0175">Coiled coil</keyword>
<feature type="coiled-coil region" evidence="1">
    <location>
        <begin position="30"/>
        <end position="113"/>
    </location>
</feature>
<dbReference type="KEGG" id="crq:GCK72_013905"/>
<protein>
    <submittedName>
        <fullName evidence="2">Uncharacterized protein</fullName>
    </submittedName>
</protein>
<reference evidence="2 3" key="1">
    <citation type="submission" date="2019-12" db="EMBL/GenBank/DDBJ databases">
        <title>Chromosome-level assembly of the Caenorhabditis remanei genome.</title>
        <authorList>
            <person name="Teterina A.A."/>
            <person name="Willis J.H."/>
            <person name="Phillips P.C."/>
        </authorList>
    </citation>
    <scope>NUCLEOTIDE SEQUENCE [LARGE SCALE GENOMIC DNA]</scope>
    <source>
        <strain evidence="2 3">PX506</strain>
        <tissue evidence="2">Whole organism</tissue>
    </source>
</reference>
<evidence type="ECO:0000313" key="2">
    <source>
        <dbReference type="EMBL" id="KAF1757449.1"/>
    </source>
</evidence>
<sequence length="287" mass="34509">MVTIEELEEDECLSLYCKNSILMDLAGEVIEEISETRELMMDEIELIQIENLIAFQVKMEKETKENEEIYEKTQKKNEEEKVKLEKELEDFLEVKIEEKRKLMEINRKEKENRVNIEKIFDIVRNWTDIDFVFSQLLGMREALKSTKRLNENNENHKRNTEKIEHRMLNRVHYILKLHKSNVKLVKEVLESINAFLDFVELGMNESYRTGLVIVLNSMKNIPFWTLKEESCMDRGIDHIQETVREIRDQFFKLPLCQLRSRKSIRQLLWDEIDSFDISVDFEKLKIK</sequence>
<evidence type="ECO:0000256" key="1">
    <source>
        <dbReference type="SAM" id="Coils"/>
    </source>
</evidence>
<feature type="coiled-coil region" evidence="1">
    <location>
        <begin position="139"/>
        <end position="166"/>
    </location>
</feature>
<organism evidence="2 3">
    <name type="scientific">Caenorhabditis remanei</name>
    <name type="common">Caenorhabditis vulgaris</name>
    <dbReference type="NCBI Taxonomy" id="31234"/>
    <lineage>
        <taxon>Eukaryota</taxon>
        <taxon>Metazoa</taxon>
        <taxon>Ecdysozoa</taxon>
        <taxon>Nematoda</taxon>
        <taxon>Chromadorea</taxon>
        <taxon>Rhabditida</taxon>
        <taxon>Rhabditina</taxon>
        <taxon>Rhabditomorpha</taxon>
        <taxon>Rhabditoidea</taxon>
        <taxon>Rhabditidae</taxon>
        <taxon>Peloderinae</taxon>
        <taxon>Caenorhabditis</taxon>
    </lineage>
</organism>
<dbReference type="GeneID" id="78775832"/>
<dbReference type="Proteomes" id="UP000483820">
    <property type="component" value="Chromosome IV"/>
</dbReference>